<reference evidence="7" key="1">
    <citation type="journal article" date="2019" name="Database">
        <title>The radish genome database (RadishGD): an integrated information resource for radish genomics.</title>
        <authorList>
            <person name="Yu H.J."/>
            <person name="Baek S."/>
            <person name="Lee Y.J."/>
            <person name="Cho A."/>
            <person name="Mun J.H."/>
        </authorList>
    </citation>
    <scope>NUCLEOTIDE SEQUENCE [LARGE SCALE GENOMIC DNA]</scope>
    <source>
        <strain evidence="7">cv. WK10039</strain>
    </source>
</reference>
<dbReference type="GO" id="GO:0008970">
    <property type="term" value="F:phospholipase A1 activity"/>
    <property type="evidence" value="ECO:0007669"/>
    <property type="project" value="UniProtKB-UniRule"/>
</dbReference>
<evidence type="ECO:0000313" key="7">
    <source>
        <dbReference type="Proteomes" id="UP000504610"/>
    </source>
</evidence>
<keyword evidence="3 5" id="KW-0442">Lipid degradation</keyword>
<organism evidence="7 8">
    <name type="scientific">Raphanus sativus</name>
    <name type="common">Radish</name>
    <name type="synonym">Raphanus raphanistrum var. sativus</name>
    <dbReference type="NCBI Taxonomy" id="3726"/>
    <lineage>
        <taxon>Eukaryota</taxon>
        <taxon>Viridiplantae</taxon>
        <taxon>Streptophyta</taxon>
        <taxon>Embryophyta</taxon>
        <taxon>Tracheophyta</taxon>
        <taxon>Spermatophyta</taxon>
        <taxon>Magnoliopsida</taxon>
        <taxon>eudicotyledons</taxon>
        <taxon>Gunneridae</taxon>
        <taxon>Pentapetalae</taxon>
        <taxon>rosids</taxon>
        <taxon>malvids</taxon>
        <taxon>Brassicales</taxon>
        <taxon>Brassicaceae</taxon>
        <taxon>Brassiceae</taxon>
        <taxon>Raphanus</taxon>
    </lineage>
</organism>
<evidence type="ECO:0000313" key="8">
    <source>
        <dbReference type="RefSeq" id="XP_056843920.1"/>
    </source>
</evidence>
<gene>
    <name evidence="8" type="primary">LOC108810543</name>
</gene>
<dbReference type="InterPro" id="IPR002921">
    <property type="entry name" value="Fungal_lipase-type"/>
</dbReference>
<proteinExistence type="inferred from homology"/>
<dbReference type="InterPro" id="IPR029058">
    <property type="entry name" value="AB_hydrolase_fold"/>
</dbReference>
<dbReference type="Pfam" id="PF01764">
    <property type="entry name" value="Lipase_3"/>
    <property type="match status" value="1"/>
</dbReference>
<keyword evidence="7" id="KW-1185">Reference proteome</keyword>
<dbReference type="EC" id="3.1.1.-" evidence="5"/>
<dbReference type="Proteomes" id="UP000504610">
    <property type="component" value="Chromosome 6"/>
</dbReference>
<evidence type="ECO:0000256" key="5">
    <source>
        <dbReference type="RuleBase" id="RU367093"/>
    </source>
</evidence>
<dbReference type="CDD" id="cd00519">
    <property type="entry name" value="Lipase_3"/>
    <property type="match status" value="1"/>
</dbReference>
<comment type="function">
    <text evidence="5">Acylhydrolase that catalyzes the hydrolysis of phospholipids at the sn-1 position.</text>
</comment>
<reference evidence="8" key="2">
    <citation type="submission" date="2025-08" db="UniProtKB">
        <authorList>
            <consortium name="RefSeq"/>
        </authorList>
    </citation>
    <scope>IDENTIFICATION</scope>
    <source>
        <tissue evidence="8">Leaf</tissue>
    </source>
</reference>
<dbReference type="PANTHER" id="PTHR31828:SF41">
    <property type="entry name" value="PHOSPHOLIPASE A1"/>
    <property type="match status" value="1"/>
</dbReference>
<evidence type="ECO:0000256" key="4">
    <source>
        <dbReference type="ARBA" id="ARBA00023098"/>
    </source>
</evidence>
<feature type="domain" description="Fungal lipase-type" evidence="6">
    <location>
        <begin position="135"/>
        <end position="298"/>
    </location>
</feature>
<dbReference type="AlphaFoldDB" id="A0A9W3BXG0"/>
<comment type="similarity">
    <text evidence="1 5">Belongs to the AB hydrolase superfamily. Lipase family.</text>
</comment>
<keyword evidence="2 5" id="KW-0378">Hydrolase</keyword>
<protein>
    <recommendedName>
        <fullName evidence="5">Phospholipase A1</fullName>
        <ecNumber evidence="5">3.1.1.-</ecNumber>
    </recommendedName>
</protein>
<dbReference type="OrthoDB" id="438440at2759"/>
<keyword evidence="4 5" id="KW-0443">Lipid metabolism</keyword>
<accession>A0A9W3BXG0</accession>
<dbReference type="FunFam" id="3.40.50.1820:FF:000065">
    <property type="entry name" value="Phospholipase A1-II 3"/>
    <property type="match status" value="1"/>
</dbReference>
<dbReference type="Gene3D" id="3.40.50.1820">
    <property type="entry name" value="alpha/beta hydrolase"/>
    <property type="match status" value="1"/>
</dbReference>
<sequence>MVEDIAKRWKELSGNSKWKDLLDPLDLDLRRYILHYGDMVQVGYITFNSGRRSKYVGDSFYTKEDLFARTGYLKANPFRYEVTKYIYGTSSIKLPECFMINSLSREAWNKESNWLGYVAVATDEGKELLGRRDIVVAWRGTIQPYEWANDFDFPLESAISVFPRADPRDPPRIASGWLSLYTTADPRSRFDKTSAREQVQGELKRLLEMYNHEEVSITLTGHSLGAVLSILSATDFLHNEWTKTTPSLQDRLSCVTVFAFGSPRIGDRNFKTLAESLKQLNILRVANVPDLIPHYPLFRFTDVGEELHINTLKSEYLKRSLNLAHFHNLKAYLQGVAETQHNRSELKLEINRDIGMVKNGLDALEDKYLVPGDSWAFGNKGMVKTHDGTWILNGDMAKEDVKEEEDECVPWI</sequence>
<dbReference type="KEGG" id="rsz:108810543"/>
<dbReference type="PANTHER" id="PTHR31828">
    <property type="entry name" value="PHOSPHOLIPASE A1-IIGAMMA"/>
    <property type="match status" value="1"/>
</dbReference>
<evidence type="ECO:0000256" key="2">
    <source>
        <dbReference type="ARBA" id="ARBA00022801"/>
    </source>
</evidence>
<evidence type="ECO:0000256" key="1">
    <source>
        <dbReference type="ARBA" id="ARBA00010701"/>
    </source>
</evidence>
<dbReference type="GO" id="GO:0016042">
    <property type="term" value="P:lipid catabolic process"/>
    <property type="evidence" value="ECO:0007669"/>
    <property type="project" value="UniProtKB-UniRule"/>
</dbReference>
<name>A0A9W3BXG0_RAPSA</name>
<dbReference type="RefSeq" id="XP_056843920.1">
    <property type="nucleotide sequence ID" value="XM_056987940.1"/>
</dbReference>
<evidence type="ECO:0000256" key="3">
    <source>
        <dbReference type="ARBA" id="ARBA00022963"/>
    </source>
</evidence>
<dbReference type="GO" id="GO:0005737">
    <property type="term" value="C:cytoplasm"/>
    <property type="evidence" value="ECO:0007669"/>
    <property type="project" value="UniProtKB-ARBA"/>
</dbReference>
<dbReference type="GeneID" id="108810543"/>
<dbReference type="InterPro" id="IPR033556">
    <property type="entry name" value="PLA"/>
</dbReference>
<evidence type="ECO:0000259" key="6">
    <source>
        <dbReference type="Pfam" id="PF01764"/>
    </source>
</evidence>
<dbReference type="SUPFAM" id="SSF53474">
    <property type="entry name" value="alpha/beta-Hydrolases"/>
    <property type="match status" value="1"/>
</dbReference>